<dbReference type="RefSeq" id="WP_009021480.1">
    <property type="nucleotide sequence ID" value="NZ_DS999411.1"/>
</dbReference>
<dbReference type="Proteomes" id="UP000004699">
    <property type="component" value="Unassembled WGS sequence"/>
</dbReference>
<dbReference type="Gene3D" id="3.90.180.10">
    <property type="entry name" value="Medium-chain alcohol dehydrogenases, catalytic domain"/>
    <property type="match status" value="1"/>
</dbReference>
<evidence type="ECO:0000313" key="4">
    <source>
        <dbReference type="Proteomes" id="UP000004699"/>
    </source>
</evidence>
<dbReference type="SUPFAM" id="SSF50129">
    <property type="entry name" value="GroES-like"/>
    <property type="match status" value="1"/>
</dbReference>
<keyword evidence="4" id="KW-1185">Reference proteome</keyword>
<dbReference type="EMBL" id="DS999411">
    <property type="protein sequence ID" value="EED36738.1"/>
    <property type="molecule type" value="Genomic_DNA"/>
</dbReference>
<dbReference type="Pfam" id="PF16884">
    <property type="entry name" value="ADH_N_2"/>
    <property type="match status" value="1"/>
</dbReference>
<feature type="domain" description="Enoyl reductase (ER)" evidence="2">
    <location>
        <begin position="20"/>
        <end position="336"/>
    </location>
</feature>
<dbReference type="Gene3D" id="3.40.50.720">
    <property type="entry name" value="NAD(P)-binding Rossmann-like Domain"/>
    <property type="match status" value="1"/>
</dbReference>
<proteinExistence type="predicted"/>
<sequence length="342" mass="36648">MYPSKQRQLVLRQRPTGLPTEQDIELAEGDVKPPQPGDVVIKNLYLSLDPAQRDWMNDAVSYLPPIAIGEAIRSTTLGQVVASESDALAVGDFVIGLATNAWEEYSTTPAEQLEKVDNSEFPLHYHLTILSGAMGLTPYFGMLKLGLPAPGKTVLMSAAAGGVGSIAGQIAKLHGCRVVGIAGADEKCQFICDELGFDDAINYKAVDDLTAAIAEKCPEGIDIYYDNVGGETLDAALLNLAQGARVVFCGAISTYNADGPVPGPFNYWQVLAKGASVHGQMNLKYADEYPAAIEQLKAWVRSGELKFAEHIVEGIENTVDAYRMLFTGGNKGKLIVKIADPD</sequence>
<reference evidence="4" key="1">
    <citation type="journal article" date="2013" name="BMC Microbiol.">
        <title>Taxonomy and evolution of bacteriochlorophyll a-containing members of the OM60/NOR5 clade of marine gammaproteobacteria: description of Luminiphilus syltensis gen. nov., sp. nov., reclassification of Haliea rubra as Pseudohaliea rubra gen. nov., comb. nov., and emendation of Chromatocurvus halotolerans.</title>
        <authorList>
            <person name="Spring S."/>
            <person name="Riedel T."/>
            <person name="Sproer C."/>
            <person name="Yan S."/>
            <person name="Harder J."/>
            <person name="Fuchs B.M."/>
        </authorList>
    </citation>
    <scope>NUCLEOTIDE SEQUENCE [LARGE SCALE GENOMIC DNA]</scope>
    <source>
        <strain evidence="4">NOR51-B</strain>
    </source>
</reference>
<dbReference type="InterPro" id="IPR036291">
    <property type="entry name" value="NAD(P)-bd_dom_sf"/>
</dbReference>
<accession>B8KSP1</accession>
<dbReference type="InterPro" id="IPR011032">
    <property type="entry name" value="GroES-like_sf"/>
</dbReference>
<dbReference type="PANTHER" id="PTHR43205">
    <property type="entry name" value="PROSTAGLANDIN REDUCTASE"/>
    <property type="match status" value="1"/>
</dbReference>
<dbReference type="InterPro" id="IPR002364">
    <property type="entry name" value="Quin_OxRdtase/zeta-crystal_CS"/>
</dbReference>
<dbReference type="STRING" id="565045.NOR51B_2690"/>
<evidence type="ECO:0000313" key="3">
    <source>
        <dbReference type="EMBL" id="EED36738.1"/>
    </source>
</evidence>
<evidence type="ECO:0000259" key="2">
    <source>
        <dbReference type="SMART" id="SM00829"/>
    </source>
</evidence>
<dbReference type="SUPFAM" id="SSF51735">
    <property type="entry name" value="NAD(P)-binding Rossmann-fold domains"/>
    <property type="match status" value="1"/>
</dbReference>
<dbReference type="SMART" id="SM00829">
    <property type="entry name" value="PKS_ER"/>
    <property type="match status" value="1"/>
</dbReference>
<protein>
    <submittedName>
        <fullName evidence="3">Alcohol dehydrogenase, zinc-binding domain protein</fullName>
    </submittedName>
</protein>
<dbReference type="CDD" id="cd05288">
    <property type="entry name" value="PGDH"/>
    <property type="match status" value="1"/>
</dbReference>
<dbReference type="InterPro" id="IPR013149">
    <property type="entry name" value="ADH-like_C"/>
</dbReference>
<dbReference type="FunFam" id="3.40.50.720:FF:000121">
    <property type="entry name" value="Prostaglandin reductase 2"/>
    <property type="match status" value="1"/>
</dbReference>
<dbReference type="Pfam" id="PF00107">
    <property type="entry name" value="ADH_zinc_N"/>
    <property type="match status" value="1"/>
</dbReference>
<name>B8KSP1_9GAMM</name>
<dbReference type="InterPro" id="IPR020843">
    <property type="entry name" value="ER"/>
</dbReference>
<keyword evidence="1" id="KW-0560">Oxidoreductase</keyword>
<dbReference type="PROSITE" id="PS01162">
    <property type="entry name" value="QOR_ZETA_CRYSTAL"/>
    <property type="match status" value="1"/>
</dbReference>
<dbReference type="eggNOG" id="COG2130">
    <property type="taxonomic scope" value="Bacteria"/>
</dbReference>
<dbReference type="HOGENOM" id="CLU_026673_29_2_6"/>
<dbReference type="GO" id="GO:0008270">
    <property type="term" value="F:zinc ion binding"/>
    <property type="evidence" value="ECO:0007669"/>
    <property type="project" value="InterPro"/>
</dbReference>
<organism evidence="3 4">
    <name type="scientific">Luminiphilus syltensis NOR5-1B</name>
    <dbReference type="NCBI Taxonomy" id="565045"/>
    <lineage>
        <taxon>Bacteria</taxon>
        <taxon>Pseudomonadati</taxon>
        <taxon>Pseudomonadota</taxon>
        <taxon>Gammaproteobacteria</taxon>
        <taxon>Cellvibrionales</taxon>
        <taxon>Halieaceae</taxon>
        <taxon>Luminiphilus</taxon>
    </lineage>
</organism>
<dbReference type="AlphaFoldDB" id="B8KSP1"/>
<dbReference type="OrthoDB" id="9805663at2"/>
<dbReference type="InterPro" id="IPR041694">
    <property type="entry name" value="ADH_N_2"/>
</dbReference>
<gene>
    <name evidence="3" type="ORF">NOR51B_2690</name>
</gene>
<dbReference type="PANTHER" id="PTHR43205:SF7">
    <property type="entry name" value="PROSTAGLANDIN REDUCTASE 1"/>
    <property type="match status" value="1"/>
</dbReference>
<dbReference type="InterPro" id="IPR045010">
    <property type="entry name" value="MDR_fam"/>
</dbReference>
<evidence type="ECO:0000256" key="1">
    <source>
        <dbReference type="ARBA" id="ARBA00023002"/>
    </source>
</evidence>
<dbReference type="GO" id="GO:0016628">
    <property type="term" value="F:oxidoreductase activity, acting on the CH-CH group of donors, NAD or NADP as acceptor"/>
    <property type="evidence" value="ECO:0007669"/>
    <property type="project" value="InterPro"/>
</dbReference>